<dbReference type="AlphaFoldDB" id="A0A815RT79"/>
<evidence type="ECO:0000256" key="1">
    <source>
        <dbReference type="ARBA" id="ARBA00004651"/>
    </source>
</evidence>
<evidence type="ECO:0000256" key="4">
    <source>
        <dbReference type="ARBA" id="ARBA00022989"/>
    </source>
</evidence>
<dbReference type="GO" id="GO:0005886">
    <property type="term" value="C:plasma membrane"/>
    <property type="evidence" value="ECO:0007669"/>
    <property type="project" value="UniProtKB-SubCell"/>
</dbReference>
<organism evidence="15 16">
    <name type="scientific">Adineta ricciae</name>
    <name type="common">Rotifer</name>
    <dbReference type="NCBI Taxonomy" id="249248"/>
    <lineage>
        <taxon>Eukaryota</taxon>
        <taxon>Metazoa</taxon>
        <taxon>Spiralia</taxon>
        <taxon>Gnathifera</taxon>
        <taxon>Rotifera</taxon>
        <taxon>Eurotatoria</taxon>
        <taxon>Bdelloidea</taxon>
        <taxon>Adinetida</taxon>
        <taxon>Adinetidae</taxon>
        <taxon>Adineta</taxon>
    </lineage>
</organism>
<evidence type="ECO:0000256" key="11">
    <source>
        <dbReference type="RuleBase" id="RU000688"/>
    </source>
</evidence>
<sequence length="580" mass="66339">MIHDANDRTNNSQSLANNFRTNTPLLFSFSLLLAYGIIFLIGLFANIFVIVVIMKCRRMRTLTNRFLLNLAISDLLATLICLPPTAYHHYEKRWIFGELLCRFVPFIQGTSVAVSIFTLMAVSIDRFLAIHKPIHSKLLCTQSRVFVIIGLIWFVSFLLMIPLIVHHRIIDPFDITLTACAEEWQQNMNARLVYDFLLLFVLFILPLTLMAYCYVRISFSLWFIDSQARASLSSSSTTNAARFSTISEDLSPVDNNNVRRQSTQKRRPYYIHYHRKAENDLKRQGTNQAHDEYRSLINSTGGKLLSHQPRRSTTINDIKPKSYSIATTTTITNAPGPQGLCRRSSSLIGRRFGENGYLRQNHQHDEYQQAKQVFTRHRRSTSPYASGTLRTSVTSLQSQHRVILNLNANNTNSNHHRSIVDVERASRFLQSRRRVVKLLITLVIVFFVTRLPSNIVTIYIDITSNTYIPDNSFTNRTRSEGSDGTLTDFLSHVATTDKKMALVLYVSPILQLFSLSNSAINPLCYCVMSHAVKNLITLIRQKLRRRGQKKASSIPLMQRPIALNQSLKMTAYNRNTHGMN</sequence>
<dbReference type="Proteomes" id="UP000663828">
    <property type="component" value="Unassembled WGS sequence"/>
</dbReference>
<dbReference type="Gene3D" id="1.20.1070.10">
    <property type="entry name" value="Rhodopsin 7-helix transmembrane proteins"/>
    <property type="match status" value="2"/>
</dbReference>
<comment type="caution">
    <text evidence="15">The sequence shown here is derived from an EMBL/GenBank/DDBJ whole genome shotgun (WGS) entry which is preliminary data.</text>
</comment>
<keyword evidence="9" id="KW-0325">Glycoprotein</keyword>
<dbReference type="EMBL" id="CAJNOJ010000044">
    <property type="protein sequence ID" value="CAF0944368.1"/>
    <property type="molecule type" value="Genomic_DNA"/>
</dbReference>
<evidence type="ECO:0000256" key="8">
    <source>
        <dbReference type="ARBA" id="ARBA00023170"/>
    </source>
</evidence>
<evidence type="ECO:0000256" key="2">
    <source>
        <dbReference type="ARBA" id="ARBA00022475"/>
    </source>
</evidence>
<evidence type="ECO:0000256" key="3">
    <source>
        <dbReference type="ARBA" id="ARBA00022692"/>
    </source>
</evidence>
<evidence type="ECO:0000256" key="7">
    <source>
        <dbReference type="ARBA" id="ARBA00023157"/>
    </source>
</evidence>
<dbReference type="PRINTS" id="PR00358">
    <property type="entry name" value="BOMBESINR"/>
</dbReference>
<feature type="transmembrane region" description="Helical" evidence="12">
    <location>
        <begin position="66"/>
        <end position="86"/>
    </location>
</feature>
<dbReference type="PRINTS" id="PR00237">
    <property type="entry name" value="GPCRRHODOPSN"/>
</dbReference>
<name>A0A815RT79_ADIRI</name>
<evidence type="ECO:0000256" key="5">
    <source>
        <dbReference type="ARBA" id="ARBA00023040"/>
    </source>
</evidence>
<evidence type="ECO:0000313" key="16">
    <source>
        <dbReference type="Proteomes" id="UP000663828"/>
    </source>
</evidence>
<comment type="subcellular location">
    <subcellularLocation>
        <location evidence="1">Cell membrane</location>
        <topology evidence="1">Multi-pass membrane protein</topology>
    </subcellularLocation>
</comment>
<gene>
    <name evidence="14" type="ORF">EDS130_LOCUS11993</name>
    <name evidence="15" type="ORF">XAT740_LOCUS38540</name>
</gene>
<feature type="transmembrane region" description="Helical" evidence="12">
    <location>
        <begin position="106"/>
        <end position="124"/>
    </location>
</feature>
<dbReference type="Proteomes" id="UP000663852">
    <property type="component" value="Unassembled WGS sequence"/>
</dbReference>
<dbReference type="PROSITE" id="PS50262">
    <property type="entry name" value="G_PROTEIN_RECEP_F1_2"/>
    <property type="match status" value="1"/>
</dbReference>
<dbReference type="SUPFAM" id="SSF81321">
    <property type="entry name" value="Family A G protein-coupled receptor-like"/>
    <property type="match status" value="1"/>
</dbReference>
<evidence type="ECO:0000256" key="10">
    <source>
        <dbReference type="ARBA" id="ARBA00023224"/>
    </source>
</evidence>
<keyword evidence="2" id="KW-1003">Cell membrane</keyword>
<proteinExistence type="inferred from homology"/>
<evidence type="ECO:0000313" key="15">
    <source>
        <dbReference type="EMBL" id="CAF1481146.1"/>
    </source>
</evidence>
<keyword evidence="4 12" id="KW-1133">Transmembrane helix</keyword>
<feature type="transmembrane region" description="Helical" evidence="12">
    <location>
        <begin position="435"/>
        <end position="460"/>
    </location>
</feature>
<evidence type="ECO:0000259" key="13">
    <source>
        <dbReference type="PROSITE" id="PS50262"/>
    </source>
</evidence>
<evidence type="ECO:0000313" key="14">
    <source>
        <dbReference type="EMBL" id="CAF0944368.1"/>
    </source>
</evidence>
<accession>A0A815RT79</accession>
<dbReference type="PANTHER" id="PTHR45695">
    <property type="entry name" value="LEUCOKININ RECEPTOR-RELATED"/>
    <property type="match status" value="1"/>
</dbReference>
<reference evidence="15" key="1">
    <citation type="submission" date="2021-02" db="EMBL/GenBank/DDBJ databases">
        <authorList>
            <person name="Nowell W R."/>
        </authorList>
    </citation>
    <scope>NUCLEOTIDE SEQUENCE</scope>
</reference>
<keyword evidence="6 12" id="KW-0472">Membrane</keyword>
<keyword evidence="5 11" id="KW-0297">G-protein coupled receptor</keyword>
<keyword evidence="7" id="KW-1015">Disulfide bond</keyword>
<keyword evidence="8 11" id="KW-0675">Receptor</keyword>
<dbReference type="InterPro" id="IPR001556">
    <property type="entry name" value="Bombsn_rcpt-like"/>
</dbReference>
<dbReference type="PANTHER" id="PTHR45695:SF22">
    <property type="entry name" value="G-PROTEIN COUPLED RECEPTORS FAMILY 1 PROFILE DOMAIN-CONTAINING PROTEIN"/>
    <property type="match status" value="1"/>
</dbReference>
<feature type="transmembrane region" description="Helical" evidence="12">
    <location>
        <begin position="196"/>
        <end position="215"/>
    </location>
</feature>
<dbReference type="InterPro" id="IPR000276">
    <property type="entry name" value="GPCR_Rhodpsn"/>
</dbReference>
<keyword evidence="3 11" id="KW-0812">Transmembrane</keyword>
<dbReference type="OrthoDB" id="10037617at2759"/>
<dbReference type="Pfam" id="PF00001">
    <property type="entry name" value="7tm_1"/>
    <property type="match status" value="1"/>
</dbReference>
<evidence type="ECO:0000256" key="12">
    <source>
        <dbReference type="SAM" id="Phobius"/>
    </source>
</evidence>
<feature type="domain" description="G-protein coupled receptors family 1 profile" evidence="13">
    <location>
        <begin position="45"/>
        <end position="525"/>
    </location>
</feature>
<protein>
    <recommendedName>
        <fullName evidence="13">G-protein coupled receptors family 1 profile domain-containing protein</fullName>
    </recommendedName>
</protein>
<keyword evidence="10 11" id="KW-0807">Transducer</keyword>
<keyword evidence="16" id="KW-1185">Reference proteome</keyword>
<evidence type="ECO:0000256" key="9">
    <source>
        <dbReference type="ARBA" id="ARBA00023180"/>
    </source>
</evidence>
<dbReference type="InterPro" id="IPR017452">
    <property type="entry name" value="GPCR_Rhodpsn_7TM"/>
</dbReference>
<feature type="transmembrane region" description="Helical" evidence="12">
    <location>
        <begin position="25"/>
        <end position="54"/>
    </location>
</feature>
<feature type="transmembrane region" description="Helical" evidence="12">
    <location>
        <begin position="145"/>
        <end position="165"/>
    </location>
</feature>
<dbReference type="PROSITE" id="PS00237">
    <property type="entry name" value="G_PROTEIN_RECEP_F1_1"/>
    <property type="match status" value="1"/>
</dbReference>
<dbReference type="EMBL" id="CAJNOR010004174">
    <property type="protein sequence ID" value="CAF1481146.1"/>
    <property type="molecule type" value="Genomic_DNA"/>
</dbReference>
<comment type="similarity">
    <text evidence="11">Belongs to the G-protein coupled receptor 1 family.</text>
</comment>
<evidence type="ECO:0000256" key="6">
    <source>
        <dbReference type="ARBA" id="ARBA00023136"/>
    </source>
</evidence>
<dbReference type="GO" id="GO:0008528">
    <property type="term" value="F:G protein-coupled peptide receptor activity"/>
    <property type="evidence" value="ECO:0007669"/>
    <property type="project" value="InterPro"/>
</dbReference>